<feature type="region of interest" description="Disordered" evidence="1">
    <location>
        <begin position="33"/>
        <end position="54"/>
    </location>
</feature>
<evidence type="ECO:0000256" key="1">
    <source>
        <dbReference type="SAM" id="MobiDB-lite"/>
    </source>
</evidence>
<organism evidence="2 3">
    <name type="scientific">Micromonospora sonneratiae</name>
    <dbReference type="NCBI Taxonomy" id="1184706"/>
    <lineage>
        <taxon>Bacteria</taxon>
        <taxon>Bacillati</taxon>
        <taxon>Actinomycetota</taxon>
        <taxon>Actinomycetes</taxon>
        <taxon>Micromonosporales</taxon>
        <taxon>Micromonosporaceae</taxon>
        <taxon>Micromonospora</taxon>
    </lineage>
</organism>
<accession>A0ABW3YI91</accession>
<name>A0ABW3YI91_9ACTN</name>
<sequence>MSVDATPRPRILGHVAGLVGMAIAMAGCGDQETADDAAQTPSAPVVTPSTASAPAAVPTSTSAAAADGCPVDADTLFAALRADKKLAAAIPRSVTSVKDVVCYQGYATAYTVVNVNEADPAAIVYRYDPGSRTWKALNLGTDAVCTDIVPARVIPHLPGCVGS</sequence>
<dbReference type="Proteomes" id="UP001597260">
    <property type="component" value="Unassembled WGS sequence"/>
</dbReference>
<gene>
    <name evidence="2" type="ORF">ACFQ4H_19070</name>
</gene>
<keyword evidence="3" id="KW-1185">Reference proteome</keyword>
<protein>
    <recommendedName>
        <fullName evidence="4">Lipoprotein</fullName>
    </recommendedName>
</protein>
<evidence type="ECO:0008006" key="4">
    <source>
        <dbReference type="Google" id="ProtNLM"/>
    </source>
</evidence>
<dbReference type="RefSeq" id="WP_377572345.1">
    <property type="nucleotide sequence ID" value="NZ_JBHTMP010000028.1"/>
</dbReference>
<evidence type="ECO:0000313" key="2">
    <source>
        <dbReference type="EMBL" id="MFD1323195.1"/>
    </source>
</evidence>
<proteinExistence type="predicted"/>
<reference evidence="3" key="1">
    <citation type="journal article" date="2019" name="Int. J. Syst. Evol. Microbiol.">
        <title>The Global Catalogue of Microorganisms (GCM) 10K type strain sequencing project: providing services to taxonomists for standard genome sequencing and annotation.</title>
        <authorList>
            <consortium name="The Broad Institute Genomics Platform"/>
            <consortium name="The Broad Institute Genome Sequencing Center for Infectious Disease"/>
            <person name="Wu L."/>
            <person name="Ma J."/>
        </authorList>
    </citation>
    <scope>NUCLEOTIDE SEQUENCE [LARGE SCALE GENOMIC DNA]</scope>
    <source>
        <strain evidence="3">JCM 31037</strain>
    </source>
</reference>
<comment type="caution">
    <text evidence="2">The sequence shown here is derived from an EMBL/GenBank/DDBJ whole genome shotgun (WGS) entry which is preliminary data.</text>
</comment>
<dbReference type="EMBL" id="JBHTMP010000028">
    <property type="protein sequence ID" value="MFD1323195.1"/>
    <property type="molecule type" value="Genomic_DNA"/>
</dbReference>
<feature type="compositionally biased region" description="Low complexity" evidence="1">
    <location>
        <begin position="40"/>
        <end position="54"/>
    </location>
</feature>
<evidence type="ECO:0000313" key="3">
    <source>
        <dbReference type="Proteomes" id="UP001597260"/>
    </source>
</evidence>